<name>A0A1F7Y6D7_9BACT</name>
<feature type="domain" description="VanZ-like" evidence="1">
    <location>
        <begin position="15"/>
        <end position="116"/>
    </location>
</feature>
<dbReference type="InterPro" id="IPR006976">
    <property type="entry name" value="VanZ-like"/>
</dbReference>
<dbReference type="Proteomes" id="UP000178750">
    <property type="component" value="Unassembled WGS sequence"/>
</dbReference>
<organism evidence="2 3">
    <name type="scientific">Candidatus Woesebacteria bacterium RIFCSPHIGHO2_01_FULL_38_9b</name>
    <dbReference type="NCBI Taxonomy" id="1802493"/>
    <lineage>
        <taxon>Bacteria</taxon>
        <taxon>Candidatus Woeseibacteriota</taxon>
    </lineage>
</organism>
<protein>
    <recommendedName>
        <fullName evidence="1">VanZ-like domain-containing protein</fullName>
    </recommendedName>
</protein>
<evidence type="ECO:0000259" key="1">
    <source>
        <dbReference type="Pfam" id="PF04892"/>
    </source>
</evidence>
<dbReference type="PANTHER" id="PTHR28008">
    <property type="entry name" value="DOMAIN PROTEIN, PUTATIVE (AFU_ORTHOLOGUE AFUA_3G10980)-RELATED"/>
    <property type="match status" value="1"/>
</dbReference>
<comment type="caution">
    <text evidence="2">The sequence shown here is derived from an EMBL/GenBank/DDBJ whole genome shotgun (WGS) entry which is preliminary data.</text>
</comment>
<accession>A0A1F7Y6D7</accession>
<dbReference type="NCBIfam" id="NF037970">
    <property type="entry name" value="vanZ_1"/>
    <property type="match status" value="1"/>
</dbReference>
<gene>
    <name evidence="2" type="ORF">A2863_03930</name>
</gene>
<dbReference type="Pfam" id="PF04892">
    <property type="entry name" value="VanZ"/>
    <property type="match status" value="1"/>
</dbReference>
<evidence type="ECO:0000313" key="2">
    <source>
        <dbReference type="EMBL" id="OGM22449.1"/>
    </source>
</evidence>
<dbReference type="PANTHER" id="PTHR28008:SF1">
    <property type="entry name" value="DOMAIN PROTEIN, PUTATIVE (AFU_ORTHOLOGUE AFUA_3G10980)-RELATED"/>
    <property type="match status" value="1"/>
</dbReference>
<sequence>MIKKIFKYWFPLFIWALLIFLFSARSTGVVTEIHWGDFIIKKTAHIIEYAVLTLLSYRAMKESGISKTNAALFSILFAVFYGTTDEFHQAFTPGREPKARDVIFDTIGSVLAIYSVWNLLPKAPIKLRNLAEKFQLI</sequence>
<proteinExistence type="predicted"/>
<dbReference type="EMBL" id="MGGF01000002">
    <property type="protein sequence ID" value="OGM22449.1"/>
    <property type="molecule type" value="Genomic_DNA"/>
</dbReference>
<reference evidence="2 3" key="1">
    <citation type="journal article" date="2016" name="Nat. Commun.">
        <title>Thousands of microbial genomes shed light on interconnected biogeochemical processes in an aquifer system.</title>
        <authorList>
            <person name="Anantharaman K."/>
            <person name="Brown C.T."/>
            <person name="Hug L.A."/>
            <person name="Sharon I."/>
            <person name="Castelle C.J."/>
            <person name="Probst A.J."/>
            <person name="Thomas B.C."/>
            <person name="Singh A."/>
            <person name="Wilkins M.J."/>
            <person name="Karaoz U."/>
            <person name="Brodie E.L."/>
            <person name="Williams K.H."/>
            <person name="Hubbard S.S."/>
            <person name="Banfield J.F."/>
        </authorList>
    </citation>
    <scope>NUCLEOTIDE SEQUENCE [LARGE SCALE GENOMIC DNA]</scope>
</reference>
<dbReference type="AlphaFoldDB" id="A0A1F7Y6D7"/>
<evidence type="ECO:0000313" key="3">
    <source>
        <dbReference type="Proteomes" id="UP000178750"/>
    </source>
</evidence>